<accession>A0A0G1RTS3</accession>
<organism evidence="1 2">
    <name type="scientific">Candidatus Beckwithbacteria bacterium GW2011_GWB1_47_15</name>
    <dbReference type="NCBI Taxonomy" id="1618371"/>
    <lineage>
        <taxon>Bacteria</taxon>
        <taxon>Candidatus Beckwithiibacteriota</taxon>
    </lineage>
</organism>
<dbReference type="Proteomes" id="UP000033860">
    <property type="component" value="Unassembled WGS sequence"/>
</dbReference>
<comment type="caution">
    <text evidence="1">The sequence shown here is derived from an EMBL/GenBank/DDBJ whole genome shotgun (WGS) entry which is preliminary data.</text>
</comment>
<reference evidence="1 2" key="1">
    <citation type="journal article" date="2015" name="Nature">
        <title>rRNA introns, odd ribosomes, and small enigmatic genomes across a large radiation of phyla.</title>
        <authorList>
            <person name="Brown C.T."/>
            <person name="Hug L.A."/>
            <person name="Thomas B.C."/>
            <person name="Sharon I."/>
            <person name="Castelle C.J."/>
            <person name="Singh A."/>
            <person name="Wilkins M.J."/>
            <person name="Williams K.H."/>
            <person name="Banfield J.F."/>
        </authorList>
    </citation>
    <scope>NUCLEOTIDE SEQUENCE [LARGE SCALE GENOMIC DNA]</scope>
</reference>
<protein>
    <submittedName>
        <fullName evidence="1">Uncharacterized protein</fullName>
    </submittedName>
</protein>
<proteinExistence type="predicted"/>
<evidence type="ECO:0000313" key="2">
    <source>
        <dbReference type="Proteomes" id="UP000033860"/>
    </source>
</evidence>
<sequence length="220" mass="23507">MKWFKAEVAVFLALLLATVGWLWYRLNLTQEELTALKNQEQTAETIQAAAADIFPDGQIESLNIEVLEVMLASLSARLEVLEAGGGQSGQGGPAPAPATTTTVSFQPQVIYLGAASTQNRDWTETGQAVTINSGDYPADVSATFEAGLSIVGGEAWARLKNKTTGAVLSVTEVMHNNSSTTWKTSPAFKLHSGYNNYVVELKSSSGETVNLAGARIRISR</sequence>
<dbReference type="EMBL" id="LCNT01000010">
    <property type="protein sequence ID" value="KKU60491.1"/>
    <property type="molecule type" value="Genomic_DNA"/>
</dbReference>
<evidence type="ECO:0000313" key="1">
    <source>
        <dbReference type="EMBL" id="KKU60491.1"/>
    </source>
</evidence>
<gene>
    <name evidence="1" type="ORF">UX85_C0010G0024</name>
</gene>
<dbReference type="AlphaFoldDB" id="A0A0G1RTS3"/>
<name>A0A0G1RTS3_9BACT</name>